<dbReference type="InterPro" id="IPR012349">
    <property type="entry name" value="Split_barrel_FMN-bd"/>
</dbReference>
<dbReference type="Gene3D" id="2.30.110.10">
    <property type="entry name" value="Electron Transport, Fmn-binding Protein, Chain A"/>
    <property type="match status" value="1"/>
</dbReference>
<evidence type="ECO:0000256" key="4">
    <source>
        <dbReference type="ARBA" id="ARBA00023002"/>
    </source>
</evidence>
<proteinExistence type="predicted"/>
<evidence type="ECO:0000259" key="5">
    <source>
        <dbReference type="Pfam" id="PF12766"/>
    </source>
</evidence>
<keyword evidence="2" id="KW-0285">Flavoprotein</keyword>
<dbReference type="Proteomes" id="UP000050827">
    <property type="component" value="Unassembled WGS sequence"/>
</dbReference>
<reference evidence="6 7" key="1">
    <citation type="submission" date="2015-04" db="EMBL/GenBank/DDBJ databases">
        <title>Complete genome of flavobacterium.</title>
        <authorList>
            <person name="Kwon Y.M."/>
            <person name="Kim S.-J."/>
        </authorList>
    </citation>
    <scope>NUCLEOTIDE SEQUENCE [LARGE SCALE GENOMIC DNA]</scope>
    <source>
        <strain evidence="6 7">DK169</strain>
    </source>
</reference>
<dbReference type="EMBL" id="LCTZ01000002">
    <property type="protein sequence ID" value="KQC29495.1"/>
    <property type="molecule type" value="Genomic_DNA"/>
</dbReference>
<dbReference type="RefSeq" id="WP_055393332.1">
    <property type="nucleotide sequence ID" value="NZ_LCTZ01000002.1"/>
</dbReference>
<sequence>MKELLFKEITDELRLGTSEKGHPFRFFSLGTMGLDGTIGLRTVVLRNVSNSLQLTFYTDSRSPKITEIQKNNTVSALFYHPSKMIQLRIEGKAHIEKDDSVLKKQWKAIPNVAQKDYNTNQPPGSNIPNSEEIQYLTEKNHFCMVHIIPNRIDFLKLGQPFHTRVQFSLEGEEWKSNYLVP</sequence>
<dbReference type="InterPro" id="IPR000659">
    <property type="entry name" value="Pyridox_Oxase"/>
</dbReference>
<dbReference type="OrthoDB" id="1493996at2"/>
<keyword evidence="7" id="KW-1185">Reference proteome</keyword>
<gene>
    <name evidence="6" type="ORF">AAY42_05990</name>
</gene>
<comment type="cofactor">
    <cofactor evidence="1">
        <name>FMN</name>
        <dbReference type="ChEBI" id="CHEBI:58210"/>
    </cofactor>
</comment>
<keyword evidence="3" id="KW-0288">FMN</keyword>
<evidence type="ECO:0000256" key="3">
    <source>
        <dbReference type="ARBA" id="ARBA00022643"/>
    </source>
</evidence>
<dbReference type="STRING" id="346185.AAY42_05990"/>
<name>A0A0Q0XKK9_9FLAO</name>
<dbReference type="AlphaFoldDB" id="A0A0Q0XKK9"/>
<dbReference type="InterPro" id="IPR024624">
    <property type="entry name" value="Pyridox_Oxase_Alr4036_FMN-bd"/>
</dbReference>
<keyword evidence="4" id="KW-0560">Oxidoreductase</keyword>
<evidence type="ECO:0000313" key="6">
    <source>
        <dbReference type="EMBL" id="KQC29495.1"/>
    </source>
</evidence>
<evidence type="ECO:0000256" key="1">
    <source>
        <dbReference type="ARBA" id="ARBA00001917"/>
    </source>
</evidence>
<accession>A0A0Q0XKK9</accession>
<organism evidence="6 7">
    <name type="scientific">Flagellimonas eckloniae</name>
    <dbReference type="NCBI Taxonomy" id="346185"/>
    <lineage>
        <taxon>Bacteria</taxon>
        <taxon>Pseudomonadati</taxon>
        <taxon>Bacteroidota</taxon>
        <taxon>Flavobacteriia</taxon>
        <taxon>Flavobacteriales</taxon>
        <taxon>Flavobacteriaceae</taxon>
        <taxon>Flagellimonas</taxon>
    </lineage>
</organism>
<protein>
    <recommendedName>
        <fullName evidence="5">Pyridoxamine 5'-phosphate oxidase Alr4036 family FMN-binding domain-containing protein</fullName>
    </recommendedName>
</protein>
<dbReference type="PANTHER" id="PTHR10851:SF3">
    <property type="entry name" value="PYRIDOXINE_PYRIDOXAMINE 5'-PHOSPHATE OXIDASE 2"/>
    <property type="match status" value="1"/>
</dbReference>
<dbReference type="GO" id="GO:0004733">
    <property type="term" value="F:pyridoxamine phosphate oxidase activity"/>
    <property type="evidence" value="ECO:0007669"/>
    <property type="project" value="InterPro"/>
</dbReference>
<feature type="domain" description="Pyridoxamine 5'-phosphate oxidase Alr4036 family FMN-binding" evidence="5">
    <location>
        <begin position="18"/>
        <end position="95"/>
    </location>
</feature>
<dbReference type="GO" id="GO:0010181">
    <property type="term" value="F:FMN binding"/>
    <property type="evidence" value="ECO:0007669"/>
    <property type="project" value="InterPro"/>
</dbReference>
<comment type="caution">
    <text evidence="6">The sequence shown here is derived from an EMBL/GenBank/DDBJ whole genome shotgun (WGS) entry which is preliminary data.</text>
</comment>
<dbReference type="PANTHER" id="PTHR10851">
    <property type="entry name" value="PYRIDOXINE-5-PHOSPHATE OXIDASE"/>
    <property type="match status" value="1"/>
</dbReference>
<dbReference type="Pfam" id="PF12766">
    <property type="entry name" value="Pyridox_oxase_2"/>
    <property type="match status" value="1"/>
</dbReference>
<dbReference type="GO" id="GO:0008615">
    <property type="term" value="P:pyridoxine biosynthetic process"/>
    <property type="evidence" value="ECO:0007669"/>
    <property type="project" value="InterPro"/>
</dbReference>
<evidence type="ECO:0000256" key="2">
    <source>
        <dbReference type="ARBA" id="ARBA00022630"/>
    </source>
</evidence>
<dbReference type="SUPFAM" id="SSF50475">
    <property type="entry name" value="FMN-binding split barrel"/>
    <property type="match status" value="1"/>
</dbReference>
<evidence type="ECO:0000313" key="7">
    <source>
        <dbReference type="Proteomes" id="UP000050827"/>
    </source>
</evidence>